<dbReference type="EMBL" id="CP010836">
    <property type="protein sequence ID" value="AJP71712.1"/>
    <property type="molecule type" value="Genomic_DNA"/>
</dbReference>
<dbReference type="OrthoDB" id="8548224at2"/>
<dbReference type="Pfam" id="PF05713">
    <property type="entry name" value="MobC"/>
    <property type="match status" value="1"/>
</dbReference>
<reference evidence="2 3" key="1">
    <citation type="journal article" date="2015" name="Int. J. Syst. Evol. Microbiol.">
        <title>Sphingomonas hengshuiensis sp. nov., isolated from lake wetland.</title>
        <authorList>
            <person name="Wei S."/>
            <person name="Wang T."/>
            <person name="Liu H."/>
            <person name="Zhang C."/>
            <person name="Guo J."/>
            <person name="Wang Q."/>
            <person name="Liang K."/>
            <person name="Zhang Z."/>
        </authorList>
    </citation>
    <scope>NUCLEOTIDE SEQUENCE [LARGE SCALE GENOMIC DNA]</scope>
    <source>
        <strain evidence="2 3">WHSC-8</strain>
    </source>
</reference>
<keyword evidence="3" id="KW-1185">Reference proteome</keyword>
<protein>
    <recommendedName>
        <fullName evidence="1">Bacterial mobilisation domain-containing protein</fullName>
    </recommendedName>
</protein>
<name>A0A7U4LEQ9_9SPHN</name>
<accession>A0A7U4LEQ9</accession>
<evidence type="ECO:0000313" key="3">
    <source>
        <dbReference type="Proteomes" id="UP000032300"/>
    </source>
</evidence>
<feature type="domain" description="Bacterial mobilisation" evidence="1">
    <location>
        <begin position="70"/>
        <end position="99"/>
    </location>
</feature>
<sequence length="122" mass="13194">MARKRQAPFSLRLTFEQRARLEADAAGMSLAAYIHWRLFDPDQPPPRQRGKAPVKDQEAIARIIGLLGQSRIANNLNQLARQANLGTLPVTPDTEAALAEAAADIAAMRAMLVKALGLDAAP</sequence>
<proteinExistence type="predicted"/>
<gene>
    <name evidence="2" type="ORF">TS85_07820</name>
</gene>
<evidence type="ECO:0000313" key="2">
    <source>
        <dbReference type="EMBL" id="AJP71712.1"/>
    </source>
</evidence>
<organism evidence="2 3">
    <name type="scientific">Sphingomonas hengshuiensis</name>
    <dbReference type="NCBI Taxonomy" id="1609977"/>
    <lineage>
        <taxon>Bacteria</taxon>
        <taxon>Pseudomonadati</taxon>
        <taxon>Pseudomonadota</taxon>
        <taxon>Alphaproteobacteria</taxon>
        <taxon>Sphingomonadales</taxon>
        <taxon>Sphingomonadaceae</taxon>
        <taxon>Sphingomonas</taxon>
    </lineage>
</organism>
<dbReference type="KEGG" id="sphi:TS85_07820"/>
<dbReference type="AlphaFoldDB" id="A0A7U4LEQ9"/>
<dbReference type="Proteomes" id="UP000032300">
    <property type="component" value="Chromosome"/>
</dbReference>
<reference evidence="2 3" key="2">
    <citation type="submission" date="2015-02" db="EMBL/GenBank/DDBJ databases">
        <title>The complete genome of Sphingomonas hengshuiensis sp. WHSC-8 isolated from soil of Hengshui Lake.</title>
        <authorList>
            <person name="Wei S."/>
            <person name="Guo J."/>
            <person name="Su C."/>
            <person name="Wu R."/>
            <person name="Zhang Z."/>
            <person name="Liang K."/>
            <person name="Li H."/>
            <person name="Wang T."/>
            <person name="Liu H."/>
            <person name="Zhang C."/>
            <person name="Li Z."/>
            <person name="Wang Q."/>
            <person name="Meng J."/>
        </authorList>
    </citation>
    <scope>NUCLEOTIDE SEQUENCE [LARGE SCALE GENOMIC DNA]</scope>
    <source>
        <strain evidence="2 3">WHSC-8</strain>
    </source>
</reference>
<dbReference type="RefSeq" id="WP_044331474.1">
    <property type="nucleotide sequence ID" value="NZ_CP010836.1"/>
</dbReference>
<dbReference type="InterPro" id="IPR008687">
    <property type="entry name" value="MobC"/>
</dbReference>
<evidence type="ECO:0000259" key="1">
    <source>
        <dbReference type="Pfam" id="PF05713"/>
    </source>
</evidence>